<dbReference type="EMBL" id="JAIQCJ010002467">
    <property type="protein sequence ID" value="KAJ8776102.1"/>
    <property type="molecule type" value="Genomic_DNA"/>
</dbReference>
<name>A0AB34G8C5_ESCRO</name>
<dbReference type="AlphaFoldDB" id="A0AB34G8C5"/>
<evidence type="ECO:0000256" key="1">
    <source>
        <dbReference type="SAM" id="MobiDB-lite"/>
    </source>
</evidence>
<evidence type="ECO:0000313" key="2">
    <source>
        <dbReference type="EMBL" id="KAJ8776102.1"/>
    </source>
</evidence>
<reference evidence="2 3" key="1">
    <citation type="submission" date="2022-11" db="EMBL/GenBank/DDBJ databases">
        <title>Whole genome sequence of Eschrichtius robustus ER-17-0199.</title>
        <authorList>
            <person name="Bruniche-Olsen A."/>
            <person name="Black A.N."/>
            <person name="Fields C.J."/>
            <person name="Walden K."/>
            <person name="Dewoody J.A."/>
        </authorList>
    </citation>
    <scope>NUCLEOTIDE SEQUENCE [LARGE SCALE GENOMIC DNA]</scope>
    <source>
        <strain evidence="2">ER-17-0199</strain>
        <tissue evidence="2">Blubber</tissue>
    </source>
</reference>
<proteinExistence type="predicted"/>
<comment type="caution">
    <text evidence="2">The sequence shown here is derived from an EMBL/GenBank/DDBJ whole genome shotgun (WGS) entry which is preliminary data.</text>
</comment>
<dbReference type="Proteomes" id="UP001159641">
    <property type="component" value="Unassembled WGS sequence"/>
</dbReference>
<sequence>MAKLKPKPLFQSLALSRCPQVVQHDVLGKVGSTRDHRGGPPKLPRGREKQLAEGAAEVVRMREQYQDLPWTVAFLGGPGVKTERQHSPVPPALR</sequence>
<organism evidence="2 3">
    <name type="scientific">Eschrichtius robustus</name>
    <name type="common">California gray whale</name>
    <name type="synonym">Eschrichtius gibbosus</name>
    <dbReference type="NCBI Taxonomy" id="9764"/>
    <lineage>
        <taxon>Eukaryota</taxon>
        <taxon>Metazoa</taxon>
        <taxon>Chordata</taxon>
        <taxon>Craniata</taxon>
        <taxon>Vertebrata</taxon>
        <taxon>Euteleostomi</taxon>
        <taxon>Mammalia</taxon>
        <taxon>Eutheria</taxon>
        <taxon>Laurasiatheria</taxon>
        <taxon>Artiodactyla</taxon>
        <taxon>Whippomorpha</taxon>
        <taxon>Cetacea</taxon>
        <taxon>Mysticeti</taxon>
        <taxon>Eschrichtiidae</taxon>
        <taxon>Eschrichtius</taxon>
    </lineage>
</organism>
<accession>A0AB34G8C5</accession>
<protein>
    <submittedName>
        <fullName evidence="2">Uncharacterized protein</fullName>
    </submittedName>
</protein>
<keyword evidence="3" id="KW-1185">Reference proteome</keyword>
<feature type="region of interest" description="Disordered" evidence="1">
    <location>
        <begin position="30"/>
        <end position="49"/>
    </location>
</feature>
<gene>
    <name evidence="2" type="ORF">J1605_015828</name>
</gene>
<evidence type="ECO:0000313" key="3">
    <source>
        <dbReference type="Proteomes" id="UP001159641"/>
    </source>
</evidence>